<dbReference type="SUPFAM" id="SSF47676">
    <property type="entry name" value="Conserved domain common to transcription factors TFIIS, elongin A, CRSP70"/>
    <property type="match status" value="1"/>
</dbReference>
<dbReference type="AlphaFoldDB" id="A0A1Q9ESR2"/>
<feature type="compositionally biased region" description="Basic and acidic residues" evidence="2">
    <location>
        <begin position="455"/>
        <end position="465"/>
    </location>
</feature>
<evidence type="ECO:0000313" key="5">
    <source>
        <dbReference type="EMBL" id="OLQ10445.1"/>
    </source>
</evidence>
<keyword evidence="6" id="KW-1185">Reference proteome</keyword>
<dbReference type="OrthoDB" id="469838at2759"/>
<comment type="subcellular location">
    <subcellularLocation>
        <location evidence="1">Nucleus</location>
    </subcellularLocation>
</comment>
<dbReference type="Pfam" id="PF08711">
    <property type="entry name" value="Med26"/>
    <property type="match status" value="1"/>
</dbReference>
<dbReference type="Gene3D" id="1.20.930.10">
    <property type="entry name" value="Conserved domain common to transcription factors TFIIS, elongin A, CRSP70"/>
    <property type="match status" value="1"/>
</dbReference>
<gene>
    <name evidence="5" type="ORF">AK812_SmicGene5847</name>
</gene>
<reference evidence="5 6" key="1">
    <citation type="submission" date="2016-02" db="EMBL/GenBank/DDBJ databases">
        <title>Genome analysis of coral dinoflagellate symbionts highlights evolutionary adaptations to a symbiotic lifestyle.</title>
        <authorList>
            <person name="Aranda M."/>
            <person name="Li Y."/>
            <person name="Liew Y.J."/>
            <person name="Baumgarten S."/>
            <person name="Simakov O."/>
            <person name="Wilson M."/>
            <person name="Piel J."/>
            <person name="Ashoor H."/>
            <person name="Bougouffa S."/>
            <person name="Bajic V.B."/>
            <person name="Ryu T."/>
            <person name="Ravasi T."/>
            <person name="Bayer T."/>
            <person name="Micklem G."/>
            <person name="Kim H."/>
            <person name="Bhak J."/>
            <person name="Lajeunesse T.C."/>
            <person name="Voolstra C.R."/>
        </authorList>
    </citation>
    <scope>NUCLEOTIDE SEQUENCE [LARGE SCALE GENOMIC DNA]</scope>
    <source>
        <strain evidence="5 6">CCMP2467</strain>
    </source>
</reference>
<dbReference type="EMBL" id="LSRX01000078">
    <property type="protein sequence ID" value="OLQ10445.1"/>
    <property type="molecule type" value="Genomic_DNA"/>
</dbReference>
<feature type="signal peptide" evidence="3">
    <location>
        <begin position="1"/>
        <end position="21"/>
    </location>
</feature>
<feature type="region of interest" description="Disordered" evidence="2">
    <location>
        <begin position="29"/>
        <end position="58"/>
    </location>
</feature>
<feature type="compositionally biased region" description="Low complexity" evidence="2">
    <location>
        <begin position="467"/>
        <end position="478"/>
    </location>
</feature>
<dbReference type="SUPFAM" id="SSF51197">
    <property type="entry name" value="Clavaminate synthase-like"/>
    <property type="match status" value="1"/>
</dbReference>
<feature type="region of interest" description="Disordered" evidence="2">
    <location>
        <begin position="455"/>
        <end position="478"/>
    </location>
</feature>
<protein>
    <recommendedName>
        <fullName evidence="4">TFIIS N-terminal domain-containing protein</fullName>
    </recommendedName>
</protein>
<dbReference type="InterPro" id="IPR035441">
    <property type="entry name" value="TFIIS/LEDGF_dom_sf"/>
</dbReference>
<dbReference type="Gene3D" id="2.60.120.620">
    <property type="entry name" value="q2cbj1_9rhob like domain"/>
    <property type="match status" value="1"/>
</dbReference>
<keyword evidence="1" id="KW-0539">Nucleus</keyword>
<keyword evidence="3" id="KW-0732">Signal</keyword>
<proteinExistence type="predicted"/>
<evidence type="ECO:0000256" key="2">
    <source>
        <dbReference type="SAM" id="MobiDB-lite"/>
    </source>
</evidence>
<sequence>MWRSRPRGIVMLAMWGSISLALMFTNPPTSKAPKPPSQLGATSEPKTGPDTSTTSTEPNVFSGADAVALLLALVAALASVGFNNQFTAVNARIDAVSQQLVDVKTDVKDVKMEVMSANEKIEKRTDALTAKIEKRTDALTAKGEFSSYLAVGGAVFTDLAHLSNAFAKLDVPGGLLNKRRPAQELMTKMAKYAQQRLPELDVQHIATISFAYAQALFGVDAMKRPAAAKRKLREIAHFDATCSLDELDFQARRIGFDANAFLEKGYAVLKPLWSPEEWVSLPGTFVVMVLELWNNKFVCLRPNIRNQRAEKLMLFSLINREYPLLKVQVAVKQPNFEGYADLQGMTSPNIGHVDQTISRQKRFADNSHVERLQSLGYSGLHSPQDIAAKYLGDEAPAMVPVRASPGQAIIMHHQTIHGVGPNHADQARVNVYFRVTASVGIWKLREVQHQLLRKSTDSVVPKEPRVAASPSASSETEAQGTLNLLGLTGSQPALPSDAGDLNAGNAPPLLSAVAKYLNEAGGMQKFSTQELVNLLSAWEAVNPSEAMGKCGGGGCREAGGKVQLDGAWSFKAQLNALGSVNQEEDFSFRQNSVKEVTDRGRAEGISRLQKVLQESAPALPTTSKKRKATERSLKLGFSCSFDLQRIALKKDGHGGFQLVGNAILVDPVPQNVAYLKEAIQKKKKPNRVTCDADEISMYSQKEDEDWVPEDEETEVNRGKSKAALPAGNEDDQKIAKAMDAAEAELRKNVLALLTPLRDLEQVAGQPESDTAVLAIFRQLRRLNITTDCLKATRVALELNKPCWRGSKAAAPVRDAATSLIKSWRNMYRAEHGQSSESEEAARARQLRLLAVDLEDKVFNQCHKMDHYCRAIESLSQDLGSQDLCQSLVQDGAAAAIRGGFTGPRSGLGESRGATAAAGCTEAGTARFEQLGSAALDAVVRARALALLLQFPSRDVFALMADAISKKKRKVSPKQAIYLMQSFAQVQCGDLGLTATLAPLLRQALEDPGEAIVDNCDFGRLSSLDVAQLLRALSRLPLLKAPQAAETLAWHVLEEQQGDRPGSGISDSLFHALLALLSQELASGNRLSGLSASELMTAASALSKAAQGWWAVDPGTECSDPVLFLDRWLPGALLPARQRHCSKKRRRKLDASCLKAHKCLAVGGNELQSLLHALLVVLNACARHALQVPVAVPTAPWESRNSGPAPAGGGACKTEALKPMAWTTLALQKTRD</sequence>
<evidence type="ECO:0000259" key="4">
    <source>
        <dbReference type="PROSITE" id="PS51319"/>
    </source>
</evidence>
<accession>A0A1Q9ESR2</accession>
<feature type="region of interest" description="Disordered" evidence="2">
    <location>
        <begin position="699"/>
        <end position="727"/>
    </location>
</feature>
<dbReference type="PROSITE" id="PS51319">
    <property type="entry name" value="TFIIS_N"/>
    <property type="match status" value="1"/>
</dbReference>
<dbReference type="Proteomes" id="UP000186817">
    <property type="component" value="Unassembled WGS sequence"/>
</dbReference>
<organism evidence="5 6">
    <name type="scientific">Symbiodinium microadriaticum</name>
    <name type="common">Dinoflagellate</name>
    <name type="synonym">Zooxanthella microadriatica</name>
    <dbReference type="NCBI Taxonomy" id="2951"/>
    <lineage>
        <taxon>Eukaryota</taxon>
        <taxon>Sar</taxon>
        <taxon>Alveolata</taxon>
        <taxon>Dinophyceae</taxon>
        <taxon>Suessiales</taxon>
        <taxon>Symbiodiniaceae</taxon>
        <taxon>Symbiodinium</taxon>
    </lineage>
</organism>
<evidence type="ECO:0000313" key="6">
    <source>
        <dbReference type="Proteomes" id="UP000186817"/>
    </source>
</evidence>
<comment type="caution">
    <text evidence="5">The sequence shown here is derived from an EMBL/GenBank/DDBJ whole genome shotgun (WGS) entry which is preliminary data.</text>
</comment>
<name>A0A1Q9ESR2_SYMMI</name>
<feature type="chain" id="PRO_5012525564" description="TFIIS N-terminal domain-containing protein" evidence="3">
    <location>
        <begin position="22"/>
        <end position="1231"/>
    </location>
</feature>
<evidence type="ECO:0000256" key="1">
    <source>
        <dbReference type="PROSITE-ProRule" id="PRU00649"/>
    </source>
</evidence>
<evidence type="ECO:0000256" key="3">
    <source>
        <dbReference type="SAM" id="SignalP"/>
    </source>
</evidence>
<dbReference type="InterPro" id="IPR017923">
    <property type="entry name" value="TFIIS_N"/>
</dbReference>
<feature type="compositionally biased region" description="Acidic residues" evidence="2">
    <location>
        <begin position="702"/>
        <end position="713"/>
    </location>
</feature>
<feature type="domain" description="TFIIS N-terminal" evidence="4">
    <location>
        <begin position="744"/>
        <end position="830"/>
    </location>
</feature>
<dbReference type="GO" id="GO:0005634">
    <property type="term" value="C:nucleus"/>
    <property type="evidence" value="ECO:0007669"/>
    <property type="project" value="UniProtKB-SubCell"/>
</dbReference>
<feature type="compositionally biased region" description="Polar residues" evidence="2">
    <location>
        <begin position="39"/>
        <end position="58"/>
    </location>
</feature>